<name>R4ME07_MYCTX</name>
<evidence type="ECO:0000313" key="3">
    <source>
        <dbReference type="Proteomes" id="UP000013548"/>
    </source>
</evidence>
<proteinExistence type="predicted"/>
<evidence type="ECO:0000256" key="1">
    <source>
        <dbReference type="SAM" id="MobiDB-lite"/>
    </source>
</evidence>
<feature type="compositionally biased region" description="Polar residues" evidence="1">
    <location>
        <begin position="84"/>
        <end position="99"/>
    </location>
</feature>
<sequence>MVGSMLGSTMRGSAQVRITLNGRSEKPAARTRLSSDSAQSVMVWLRLTCAERYRLINSGEYGGPLRSSNRSSSGSVATGSFSSMTAASIQAVSTSGRPG</sequence>
<dbReference type="HOGENOM" id="CLU_2317299_0_0_11"/>
<dbReference type="KEGG" id="mtuc:J113_01965"/>
<feature type="region of interest" description="Disordered" evidence="1">
    <location>
        <begin position="1"/>
        <end position="38"/>
    </location>
</feature>
<feature type="compositionally biased region" description="Low complexity" evidence="1">
    <location>
        <begin position="63"/>
        <end position="83"/>
    </location>
</feature>
<reference evidence="2 3" key="1">
    <citation type="journal article" date="2013" name="Genome Announc.">
        <title>Whole-Genome Sequences of Four Clinical Isolates of Mycobacterium tuberculosis from Tamil Nadu, South India.</title>
        <authorList>
            <person name="Narayanan S."/>
            <person name="Deshpande U."/>
        </authorList>
    </citation>
    <scope>NUCLEOTIDE SEQUENCE [LARGE SCALE GENOMIC DNA]</scope>
    <source>
        <strain evidence="2 3">CAS/NITR204</strain>
    </source>
</reference>
<feature type="compositionally biased region" description="Polar residues" evidence="1">
    <location>
        <begin position="1"/>
        <end position="22"/>
    </location>
</feature>
<evidence type="ECO:0000313" key="2">
    <source>
        <dbReference type="EMBL" id="AGL25737.1"/>
    </source>
</evidence>
<dbReference type="EMBL" id="CP005386">
    <property type="protein sequence ID" value="AGL25737.1"/>
    <property type="molecule type" value="Genomic_DNA"/>
</dbReference>
<protein>
    <submittedName>
        <fullName evidence="2">Uncharacterized protein</fullName>
    </submittedName>
</protein>
<feature type="region of interest" description="Disordered" evidence="1">
    <location>
        <begin position="59"/>
        <end position="99"/>
    </location>
</feature>
<dbReference type="Proteomes" id="UP000013548">
    <property type="component" value="Chromosome"/>
</dbReference>
<organism evidence="2 3">
    <name type="scientific">Mycobacterium tuberculosis CAS/NITR204</name>
    <dbReference type="NCBI Taxonomy" id="1310114"/>
    <lineage>
        <taxon>Bacteria</taxon>
        <taxon>Bacillati</taxon>
        <taxon>Actinomycetota</taxon>
        <taxon>Actinomycetes</taxon>
        <taxon>Mycobacteriales</taxon>
        <taxon>Mycobacteriaceae</taxon>
        <taxon>Mycobacterium</taxon>
        <taxon>Mycobacterium tuberculosis complex</taxon>
    </lineage>
</organism>
<dbReference type="BioCyc" id="MTUB1310114:G13A2-282-MONOMER"/>
<gene>
    <name evidence="2" type="ORF">J113_01965</name>
</gene>
<accession>R4ME07</accession>
<dbReference type="AlphaFoldDB" id="R4ME07"/>